<feature type="transmembrane region" description="Helical" evidence="6">
    <location>
        <begin position="48"/>
        <end position="68"/>
    </location>
</feature>
<evidence type="ECO:0000256" key="1">
    <source>
        <dbReference type="ARBA" id="ARBA00004141"/>
    </source>
</evidence>
<dbReference type="Proteomes" id="UP001652700">
    <property type="component" value="Unplaced"/>
</dbReference>
<evidence type="ECO:0000256" key="3">
    <source>
        <dbReference type="ARBA" id="ARBA00022989"/>
    </source>
</evidence>
<dbReference type="InterPro" id="IPR000425">
    <property type="entry name" value="MIP"/>
</dbReference>
<dbReference type="EnsemblMetazoa" id="XM_028287704.2">
    <property type="protein sequence ID" value="XP_028143505.2"/>
    <property type="gene ID" value="LOC114337296"/>
</dbReference>
<dbReference type="PANTHER" id="PTHR19139:SF270">
    <property type="entry name" value="ENTOMOGLYCEROPORIN 1-RELATED"/>
    <property type="match status" value="1"/>
</dbReference>
<keyword evidence="8" id="KW-1185">Reference proteome</keyword>
<accession>A0ABM5IVD5</accession>
<feature type="transmembrane region" description="Helical" evidence="6">
    <location>
        <begin position="204"/>
        <end position="224"/>
    </location>
</feature>
<sequence length="248" mass="27306">MKIPDDSKHFPCPILMGLVTEIFGTAIMMWLGCMGCAFNYGIGPTLPAFAFGLAILAVVQMFQSLGPVHINPGVSLGFLITKKMSWQRFLVYVLGQYIGSFLGYGLLIVMIPNERKPVCFLRLKWGTTPVQGFFLEMLACVILMWIVLGAVCDKNKPLIDSISLRIGLAVGGIIFALEPFTGAGLNSARSIPPNVFANDWKDHWIYELAPLAGTALGAVMYRWVFDPEEDKSLHAYLNKNSPTPTEEA</sequence>
<dbReference type="Pfam" id="PF00230">
    <property type="entry name" value="MIP"/>
    <property type="match status" value="1"/>
</dbReference>
<keyword evidence="2 5" id="KW-0812">Transmembrane</keyword>
<dbReference type="PANTHER" id="PTHR19139">
    <property type="entry name" value="AQUAPORIN TRANSPORTER"/>
    <property type="match status" value="1"/>
</dbReference>
<dbReference type="GeneID" id="114337296"/>
<comment type="subcellular location">
    <subcellularLocation>
        <location evidence="1">Membrane</location>
        <topology evidence="1">Multi-pass membrane protein</topology>
    </subcellularLocation>
</comment>
<feature type="transmembrane region" description="Helical" evidence="6">
    <location>
        <begin position="131"/>
        <end position="152"/>
    </location>
</feature>
<evidence type="ECO:0000256" key="5">
    <source>
        <dbReference type="RuleBase" id="RU000477"/>
    </source>
</evidence>
<keyword evidence="5" id="KW-0813">Transport</keyword>
<name>A0ABM5IVD5_DIAVI</name>
<feature type="transmembrane region" description="Helical" evidence="6">
    <location>
        <begin position="164"/>
        <end position="184"/>
    </location>
</feature>
<proteinExistence type="inferred from homology"/>
<feature type="transmembrane region" description="Helical" evidence="6">
    <location>
        <begin position="89"/>
        <end position="111"/>
    </location>
</feature>
<evidence type="ECO:0000313" key="7">
    <source>
        <dbReference type="EnsemblMetazoa" id="XP_028143505.2"/>
    </source>
</evidence>
<dbReference type="Gene3D" id="1.20.1080.10">
    <property type="entry name" value="Glycerol uptake facilitator protein"/>
    <property type="match status" value="1"/>
</dbReference>
<dbReference type="InterPro" id="IPR034294">
    <property type="entry name" value="Aquaporin_transptr"/>
</dbReference>
<keyword evidence="3 6" id="KW-1133">Transmembrane helix</keyword>
<evidence type="ECO:0000256" key="2">
    <source>
        <dbReference type="ARBA" id="ARBA00022692"/>
    </source>
</evidence>
<dbReference type="PROSITE" id="PS51257">
    <property type="entry name" value="PROKAR_LIPOPROTEIN"/>
    <property type="match status" value="1"/>
</dbReference>
<organism evidence="7 8">
    <name type="scientific">Diabrotica virgifera virgifera</name>
    <name type="common">western corn rootworm</name>
    <dbReference type="NCBI Taxonomy" id="50390"/>
    <lineage>
        <taxon>Eukaryota</taxon>
        <taxon>Metazoa</taxon>
        <taxon>Ecdysozoa</taxon>
        <taxon>Arthropoda</taxon>
        <taxon>Hexapoda</taxon>
        <taxon>Insecta</taxon>
        <taxon>Pterygota</taxon>
        <taxon>Neoptera</taxon>
        <taxon>Endopterygota</taxon>
        <taxon>Coleoptera</taxon>
        <taxon>Polyphaga</taxon>
        <taxon>Cucujiformia</taxon>
        <taxon>Chrysomeloidea</taxon>
        <taxon>Chrysomelidae</taxon>
        <taxon>Galerucinae</taxon>
        <taxon>Diabroticina</taxon>
        <taxon>Diabroticites</taxon>
        <taxon>Diabrotica</taxon>
    </lineage>
</organism>
<protein>
    <submittedName>
        <fullName evidence="7">Uncharacterized protein</fullName>
    </submittedName>
</protein>
<evidence type="ECO:0000256" key="6">
    <source>
        <dbReference type="SAM" id="Phobius"/>
    </source>
</evidence>
<keyword evidence="4 6" id="KW-0472">Membrane</keyword>
<comment type="similarity">
    <text evidence="5">Belongs to the MIP/aquaporin (TC 1.A.8) family.</text>
</comment>
<reference evidence="7" key="1">
    <citation type="submission" date="2025-05" db="UniProtKB">
        <authorList>
            <consortium name="EnsemblMetazoa"/>
        </authorList>
    </citation>
    <scope>IDENTIFICATION</scope>
</reference>
<dbReference type="PRINTS" id="PR00783">
    <property type="entry name" value="MINTRINSICP"/>
</dbReference>
<evidence type="ECO:0000313" key="8">
    <source>
        <dbReference type="Proteomes" id="UP001652700"/>
    </source>
</evidence>
<evidence type="ECO:0000256" key="4">
    <source>
        <dbReference type="ARBA" id="ARBA00023136"/>
    </source>
</evidence>
<feature type="transmembrane region" description="Helical" evidence="6">
    <location>
        <begin position="12"/>
        <end position="42"/>
    </location>
</feature>
<dbReference type="SUPFAM" id="SSF81338">
    <property type="entry name" value="Aquaporin-like"/>
    <property type="match status" value="1"/>
</dbReference>
<dbReference type="RefSeq" id="XP_028143505.2">
    <property type="nucleotide sequence ID" value="XM_028287704.2"/>
</dbReference>
<dbReference type="InterPro" id="IPR023271">
    <property type="entry name" value="Aquaporin-like"/>
</dbReference>